<dbReference type="SUPFAM" id="SSF55469">
    <property type="entry name" value="FMN-dependent nitroreductase-like"/>
    <property type="match status" value="1"/>
</dbReference>
<dbReference type="EMBL" id="BAABJO010000012">
    <property type="protein sequence ID" value="GAA5124061.1"/>
    <property type="molecule type" value="Genomic_DNA"/>
</dbReference>
<evidence type="ECO:0000313" key="6">
    <source>
        <dbReference type="Proteomes" id="UP001500804"/>
    </source>
</evidence>
<keyword evidence="1" id="KW-0285">Flavoprotein</keyword>
<keyword evidence="2" id="KW-0288">FMN</keyword>
<evidence type="ECO:0000256" key="3">
    <source>
        <dbReference type="ARBA" id="ARBA00023002"/>
    </source>
</evidence>
<name>A0ABP9NKL2_9PSEU</name>
<dbReference type="Proteomes" id="UP001500804">
    <property type="component" value="Unassembled WGS sequence"/>
</dbReference>
<sequence>MDVYEAVGSRRAVRAFTGEPVPREALQRVLSAARRAPSGANLQPWRVYVVDGAQLTELKRRTRARAAAGDPGDAREYEMYPPDLAPPYCARRSTAAAQRYAALGIAREDRRAREKAIAANWDCFGAPTVLFCYIHRRMGPPQWADVGMYLQTVMLLLRGEGLHSCPQMAWSVYHRTVAEIVAPADGLILFCGLSIGFEDAAARPVRIDRAPLAEIVTFADSQPGTRPSARCT</sequence>
<protein>
    <submittedName>
        <fullName evidence="5">Nitroreductase</fullName>
    </submittedName>
</protein>
<organism evidence="5 6">
    <name type="scientific">Pseudonocardia adelaidensis</name>
    <dbReference type="NCBI Taxonomy" id="648754"/>
    <lineage>
        <taxon>Bacteria</taxon>
        <taxon>Bacillati</taxon>
        <taxon>Actinomycetota</taxon>
        <taxon>Actinomycetes</taxon>
        <taxon>Pseudonocardiales</taxon>
        <taxon>Pseudonocardiaceae</taxon>
        <taxon>Pseudonocardia</taxon>
    </lineage>
</organism>
<keyword evidence="3" id="KW-0560">Oxidoreductase</keyword>
<dbReference type="CDD" id="cd02136">
    <property type="entry name" value="PnbA_NfnB-like"/>
    <property type="match status" value="1"/>
</dbReference>
<dbReference type="Pfam" id="PF00881">
    <property type="entry name" value="Nitroreductase"/>
    <property type="match status" value="1"/>
</dbReference>
<evidence type="ECO:0000256" key="2">
    <source>
        <dbReference type="ARBA" id="ARBA00022643"/>
    </source>
</evidence>
<keyword evidence="6" id="KW-1185">Reference proteome</keyword>
<gene>
    <name evidence="5" type="ORF">GCM10023320_36670</name>
</gene>
<feature type="domain" description="Nitroreductase" evidence="4">
    <location>
        <begin position="9"/>
        <end position="181"/>
    </location>
</feature>
<dbReference type="PANTHER" id="PTHR23026">
    <property type="entry name" value="NADPH NITROREDUCTASE"/>
    <property type="match status" value="1"/>
</dbReference>
<reference evidence="6" key="1">
    <citation type="journal article" date="2019" name="Int. J. Syst. Evol. Microbiol.">
        <title>The Global Catalogue of Microorganisms (GCM) 10K type strain sequencing project: providing services to taxonomists for standard genome sequencing and annotation.</title>
        <authorList>
            <consortium name="The Broad Institute Genomics Platform"/>
            <consortium name="The Broad Institute Genome Sequencing Center for Infectious Disease"/>
            <person name="Wu L."/>
            <person name="Ma J."/>
        </authorList>
    </citation>
    <scope>NUCLEOTIDE SEQUENCE [LARGE SCALE GENOMIC DNA]</scope>
    <source>
        <strain evidence="6">JCM 18302</strain>
    </source>
</reference>
<dbReference type="InterPro" id="IPR029479">
    <property type="entry name" value="Nitroreductase"/>
</dbReference>
<evidence type="ECO:0000259" key="4">
    <source>
        <dbReference type="Pfam" id="PF00881"/>
    </source>
</evidence>
<dbReference type="PANTHER" id="PTHR23026:SF90">
    <property type="entry name" value="IODOTYROSINE DEIODINASE 1"/>
    <property type="match status" value="1"/>
</dbReference>
<accession>A0ABP9NKL2</accession>
<proteinExistence type="predicted"/>
<comment type="caution">
    <text evidence="5">The sequence shown here is derived from an EMBL/GenBank/DDBJ whole genome shotgun (WGS) entry which is preliminary data.</text>
</comment>
<dbReference type="InterPro" id="IPR050627">
    <property type="entry name" value="Nitroreductase/BluB"/>
</dbReference>
<evidence type="ECO:0000256" key="1">
    <source>
        <dbReference type="ARBA" id="ARBA00022630"/>
    </source>
</evidence>
<evidence type="ECO:0000313" key="5">
    <source>
        <dbReference type="EMBL" id="GAA5124061.1"/>
    </source>
</evidence>
<dbReference type="InterPro" id="IPR000415">
    <property type="entry name" value="Nitroreductase-like"/>
</dbReference>
<dbReference type="Gene3D" id="3.40.109.10">
    <property type="entry name" value="NADH Oxidase"/>
    <property type="match status" value="1"/>
</dbReference>